<keyword evidence="3" id="KW-0597">Phosphoprotein</keyword>
<dbReference type="SMART" id="SM00850">
    <property type="entry name" value="LytTR"/>
    <property type="match status" value="1"/>
</dbReference>
<dbReference type="PROSITE" id="PS50110">
    <property type="entry name" value="RESPONSE_REGULATORY"/>
    <property type="match status" value="1"/>
</dbReference>
<proteinExistence type="predicted"/>
<dbReference type="Pfam" id="PF00072">
    <property type="entry name" value="Response_reg"/>
    <property type="match status" value="1"/>
</dbReference>
<dbReference type="SUPFAM" id="SSF52172">
    <property type="entry name" value="CheY-like"/>
    <property type="match status" value="1"/>
</dbReference>
<dbReference type="InterPro" id="IPR007492">
    <property type="entry name" value="LytTR_DNA-bd_dom"/>
</dbReference>
<dbReference type="Proteomes" id="UP000216411">
    <property type="component" value="Unassembled WGS sequence"/>
</dbReference>
<name>A0A371J951_9FIRM</name>
<organism evidence="6 7">
    <name type="scientific">Lachnotalea glycerini</name>
    <dbReference type="NCBI Taxonomy" id="1763509"/>
    <lineage>
        <taxon>Bacteria</taxon>
        <taxon>Bacillati</taxon>
        <taxon>Bacillota</taxon>
        <taxon>Clostridia</taxon>
        <taxon>Lachnospirales</taxon>
        <taxon>Lachnospiraceae</taxon>
        <taxon>Lachnotalea</taxon>
    </lineage>
</organism>
<dbReference type="PANTHER" id="PTHR37299">
    <property type="entry name" value="TRANSCRIPTIONAL REGULATOR-RELATED"/>
    <property type="match status" value="1"/>
</dbReference>
<reference evidence="6 7" key="1">
    <citation type="journal article" date="2017" name="Genome Announc.">
        <title>Draft Genome Sequence of a Sporulating and Motile Strain of Lachnotalea glycerini Isolated from Water in Quebec City, Canada.</title>
        <authorList>
            <person name="Maheux A.F."/>
            <person name="Boudreau D.K."/>
            <person name="Berube E."/>
            <person name="Boissinot M."/>
            <person name="Raymond F."/>
            <person name="Brodeur S."/>
            <person name="Corbeil J."/>
            <person name="Isabel S."/>
            <person name="Omar R.F."/>
            <person name="Bergeron M.G."/>
        </authorList>
    </citation>
    <scope>NUCLEOTIDE SEQUENCE [LARGE SCALE GENOMIC DNA]</scope>
    <source>
        <strain evidence="6 7">CCRI-19302</strain>
    </source>
</reference>
<evidence type="ECO:0000313" key="6">
    <source>
        <dbReference type="EMBL" id="RDY29281.1"/>
    </source>
</evidence>
<keyword evidence="6" id="KW-0238">DNA-binding</keyword>
<dbReference type="Gene3D" id="2.40.50.1020">
    <property type="entry name" value="LytTr DNA-binding domain"/>
    <property type="match status" value="1"/>
</dbReference>
<dbReference type="GO" id="GO:0003677">
    <property type="term" value="F:DNA binding"/>
    <property type="evidence" value="ECO:0007669"/>
    <property type="project" value="UniProtKB-KW"/>
</dbReference>
<evidence type="ECO:0000259" key="5">
    <source>
        <dbReference type="PROSITE" id="PS50930"/>
    </source>
</evidence>
<protein>
    <recommendedName>
        <fullName evidence="1">Stage 0 sporulation protein A homolog</fullName>
    </recommendedName>
</protein>
<gene>
    <name evidence="6" type="ORF">CG710_018625</name>
</gene>
<dbReference type="PROSITE" id="PS50930">
    <property type="entry name" value="HTH_LYTTR"/>
    <property type="match status" value="1"/>
</dbReference>
<dbReference type="GO" id="GO:0000156">
    <property type="term" value="F:phosphorelay response regulator activity"/>
    <property type="evidence" value="ECO:0007669"/>
    <property type="project" value="InterPro"/>
</dbReference>
<keyword evidence="7" id="KW-1185">Reference proteome</keyword>
<dbReference type="InterPro" id="IPR001789">
    <property type="entry name" value="Sig_transdc_resp-reg_receiver"/>
</dbReference>
<feature type="domain" description="Response regulatory" evidence="4">
    <location>
        <begin position="5"/>
        <end position="122"/>
    </location>
</feature>
<accession>A0A371J951</accession>
<evidence type="ECO:0000256" key="2">
    <source>
        <dbReference type="ARBA" id="ARBA00024867"/>
    </source>
</evidence>
<comment type="function">
    <text evidence="2">May play the central regulatory role in sporulation. It may be an element of the effector pathway responsible for the activation of sporulation genes in response to nutritional stress. Spo0A may act in concert with spo0H (a sigma factor) to control the expression of some genes that are critical to the sporulation process.</text>
</comment>
<comment type="caution">
    <text evidence="6">The sequence shown here is derived from an EMBL/GenBank/DDBJ whole genome shotgun (WGS) entry which is preliminary data.</text>
</comment>
<feature type="domain" description="HTH LytTR-type" evidence="5">
    <location>
        <begin position="145"/>
        <end position="247"/>
    </location>
</feature>
<dbReference type="SMART" id="SM00448">
    <property type="entry name" value="REC"/>
    <property type="match status" value="1"/>
</dbReference>
<dbReference type="EMBL" id="NOKA02000070">
    <property type="protein sequence ID" value="RDY29281.1"/>
    <property type="molecule type" value="Genomic_DNA"/>
</dbReference>
<dbReference type="Gene3D" id="3.40.50.2300">
    <property type="match status" value="1"/>
</dbReference>
<evidence type="ECO:0000256" key="1">
    <source>
        <dbReference type="ARBA" id="ARBA00018672"/>
    </source>
</evidence>
<evidence type="ECO:0000256" key="3">
    <source>
        <dbReference type="PROSITE-ProRule" id="PRU00169"/>
    </source>
</evidence>
<sequence length="250" mass="29317">MYVLYIAICDDEIEQSDKIKRIVEGVLKEYSIIYKIQSYKCKEELLTTLEIFDIVFLDIYIGEFNGIETGIKLYQKNRKVKIIYITNYEEFCNEAINHVHAFAYIIKPVEKEKLAKQVKELIKVIGAEKGGDIEIELLDVTEINNKVKPEYPVLRIPVSDILYFEYIKTRRKIRVKTKKNKEYEYNGTIAKTEQKMKPYGFVTCYRGIIVNCAYIIKIKNGTVYLGNGERLPLAQKRVLELKEKFKINIL</sequence>
<evidence type="ECO:0000313" key="7">
    <source>
        <dbReference type="Proteomes" id="UP000216411"/>
    </source>
</evidence>
<feature type="modified residue" description="4-aspartylphosphate" evidence="3">
    <location>
        <position position="58"/>
    </location>
</feature>
<dbReference type="AlphaFoldDB" id="A0A371J951"/>
<dbReference type="InterPro" id="IPR011006">
    <property type="entry name" value="CheY-like_superfamily"/>
</dbReference>
<dbReference type="InterPro" id="IPR046947">
    <property type="entry name" value="LytR-like"/>
</dbReference>
<dbReference type="PANTHER" id="PTHR37299:SF1">
    <property type="entry name" value="STAGE 0 SPORULATION PROTEIN A HOMOLOG"/>
    <property type="match status" value="1"/>
</dbReference>
<dbReference type="Pfam" id="PF04397">
    <property type="entry name" value="LytTR"/>
    <property type="match status" value="1"/>
</dbReference>
<evidence type="ECO:0000259" key="4">
    <source>
        <dbReference type="PROSITE" id="PS50110"/>
    </source>
</evidence>